<proteinExistence type="predicted"/>
<protein>
    <submittedName>
        <fullName evidence="2">Uncharacterized protein</fullName>
    </submittedName>
</protein>
<accession>A0A195EM86</accession>
<evidence type="ECO:0000313" key="3">
    <source>
        <dbReference type="Proteomes" id="UP000078492"/>
    </source>
</evidence>
<dbReference type="AlphaFoldDB" id="A0A195EM86"/>
<dbReference type="Proteomes" id="UP000078492">
    <property type="component" value="Unassembled WGS sequence"/>
</dbReference>
<reference evidence="2 3" key="1">
    <citation type="submission" date="2015-09" db="EMBL/GenBank/DDBJ databases">
        <title>Trachymyrmex cornetzi WGS genome.</title>
        <authorList>
            <person name="Nygaard S."/>
            <person name="Hu H."/>
            <person name="Boomsma J."/>
            <person name="Zhang G."/>
        </authorList>
    </citation>
    <scope>NUCLEOTIDE SEQUENCE [LARGE SCALE GENOMIC DNA]</scope>
    <source>
        <strain evidence="2">Tcor2-1</strain>
        <tissue evidence="2">Whole body</tissue>
    </source>
</reference>
<dbReference type="EMBL" id="KQ978730">
    <property type="protein sequence ID" value="KYN28989.1"/>
    <property type="molecule type" value="Genomic_DNA"/>
</dbReference>
<dbReference type="PANTHER" id="PTHR33480">
    <property type="entry name" value="SET DOMAIN-CONTAINING PROTEIN-RELATED"/>
    <property type="match status" value="1"/>
</dbReference>
<organism evidence="2 3">
    <name type="scientific">Trachymyrmex cornetzi</name>
    <dbReference type="NCBI Taxonomy" id="471704"/>
    <lineage>
        <taxon>Eukaryota</taxon>
        <taxon>Metazoa</taxon>
        <taxon>Ecdysozoa</taxon>
        <taxon>Arthropoda</taxon>
        <taxon>Hexapoda</taxon>
        <taxon>Insecta</taxon>
        <taxon>Pterygota</taxon>
        <taxon>Neoptera</taxon>
        <taxon>Endopterygota</taxon>
        <taxon>Hymenoptera</taxon>
        <taxon>Apocrita</taxon>
        <taxon>Aculeata</taxon>
        <taxon>Formicoidea</taxon>
        <taxon>Formicidae</taxon>
        <taxon>Myrmicinae</taxon>
        <taxon>Trachymyrmex</taxon>
    </lineage>
</organism>
<feature type="region of interest" description="Disordered" evidence="1">
    <location>
        <begin position="552"/>
        <end position="631"/>
    </location>
</feature>
<keyword evidence="3" id="KW-1185">Reference proteome</keyword>
<name>A0A195EM86_9HYME</name>
<evidence type="ECO:0000256" key="1">
    <source>
        <dbReference type="SAM" id="MobiDB-lite"/>
    </source>
</evidence>
<dbReference type="STRING" id="471704.A0A195EM86"/>
<sequence length="643" mass="74825">MYVDKSNVKSKQNCCIFCMKSQSKLVRHLEKIHADEPEVKKFAILPKRSLKRKKIIDTMRKNGNFKYNLNATVNKGQLIVCRRPNKKSNKTATDFVACMKCKGFFAKSSIRHHARECFKQNFSRFKGIMVMGRKITCRIHKLANDTLRNIVFPVLRDDEVTRAIRYDELIILYANKLCVKYRAQHQHDVIRSRLRLLGRLLLTLRKINNDIDDFKSLYYPKFYDNCVSAINVVARYNDNEKIYETPTVAINLSILIKDVGNLLITECIKQEDTEKKKLIKDFLKLLTVDGRTSINTTIAETQLIHNNKRHTKIQLPSLEDIKTLYKHLKNKRVETYIALKQSFSINNWLSLAEATLITVHIINKRQVNEIERVLIEDFRNYKKLNKNMYSNIYTSLSTQNRKIAERYIRFYVRGKLGRRLPILLSHDLFECINLILKFREEAKVSKKNPYVFGLPDIMKCRYKYLRTCALMRKFAIECNAVYPNTLRGTALTKNMSTYCIQLNVSEIDASNLNIFMGHVDKMDTKLKQSLSMRDVLKISQYLEAVQKNNENDKKCISSSSSESEENEFVSSSSSESEENEFVSSSSSESEENEFVSSSSSESEENELEMGNINDSNKMEKKDLSMQKLQFNPKMLHQLQTITS</sequence>
<dbReference type="PANTHER" id="PTHR33480:SF1">
    <property type="entry name" value="TYR RECOMBINASE DOMAIN-CONTAINING PROTEIN"/>
    <property type="match status" value="1"/>
</dbReference>
<gene>
    <name evidence="2" type="ORF">ALC57_01636</name>
</gene>
<evidence type="ECO:0000313" key="2">
    <source>
        <dbReference type="EMBL" id="KYN28989.1"/>
    </source>
</evidence>